<proteinExistence type="predicted"/>
<reference evidence="1" key="1">
    <citation type="submission" date="2023-10" db="EMBL/GenBank/DDBJ databases">
        <title>Whole genome sequencing of actinobacterial strain Amycolatopsis sp. (BCA-696) identifies the underlying plant growth-promoting genes.</title>
        <authorList>
            <person name="Gandham P."/>
            <person name="Vadla N."/>
            <person name="Saji A."/>
            <person name="Srinivas V."/>
            <person name="Ruperao P."/>
            <person name="Selvanayagam S."/>
            <person name="Saxena R.K."/>
            <person name="Rathore A."/>
            <person name="Gopalakrishnan S."/>
            <person name="Thakur V."/>
        </authorList>
    </citation>
    <scope>NUCLEOTIDE SEQUENCE</scope>
    <source>
        <strain evidence="1">BCA-696</strain>
    </source>
</reference>
<dbReference type="Proteomes" id="UP001456344">
    <property type="component" value="Chromosome"/>
</dbReference>
<protein>
    <submittedName>
        <fullName evidence="1">Uncharacterized protein</fullName>
    </submittedName>
</protein>
<evidence type="ECO:0000313" key="2">
    <source>
        <dbReference type="Proteomes" id="UP001456344"/>
    </source>
</evidence>
<organism evidence="1 2">
    <name type="scientific">Amycolatopsis coloradensis</name>
    <dbReference type="NCBI Taxonomy" id="76021"/>
    <lineage>
        <taxon>Bacteria</taxon>
        <taxon>Bacillati</taxon>
        <taxon>Actinomycetota</taxon>
        <taxon>Actinomycetes</taxon>
        <taxon>Pseudonocardiales</taxon>
        <taxon>Pseudonocardiaceae</taxon>
        <taxon>Amycolatopsis</taxon>
    </lineage>
</organism>
<dbReference type="EMBL" id="CP150484">
    <property type="protein sequence ID" value="WYW18583.1"/>
    <property type="molecule type" value="Genomic_DNA"/>
</dbReference>
<accession>A0ACD5BGQ5</accession>
<gene>
    <name evidence="1" type="ORF">LCL61_23850</name>
</gene>
<sequence length="104" mass="10774">MGFPGLGRSGGELTPETATVPALADWAARCASALKISGPIAVAGHDIGGAVAQHLLASGRLEVSRPALVNSVLYVSWPAPPPSSGSLTIRIHHRQQLVLYTGLW</sequence>
<name>A0ACD5BGQ5_9PSEU</name>
<keyword evidence="2" id="KW-1185">Reference proteome</keyword>
<evidence type="ECO:0000313" key="1">
    <source>
        <dbReference type="EMBL" id="WYW18583.1"/>
    </source>
</evidence>